<dbReference type="RefSeq" id="WP_250025305.1">
    <property type="nucleotide sequence ID" value="NZ_CP097330.1"/>
</dbReference>
<dbReference type="KEGG" id="ccam:M5D45_08230"/>
<dbReference type="PANTHER" id="PTHR44307:SF2">
    <property type="entry name" value="PHOSPHOETHANOLAMINE METHYLTRANSFERASE ISOFORM X1"/>
    <property type="match status" value="1"/>
</dbReference>
<name>A0AAE9I806_9BURK</name>
<dbReference type="GO" id="GO:0008757">
    <property type="term" value="F:S-adenosylmethionine-dependent methyltransferase activity"/>
    <property type="evidence" value="ECO:0007669"/>
    <property type="project" value="InterPro"/>
</dbReference>
<accession>A0AAE9I806</accession>
<dbReference type="EMBL" id="CP097330">
    <property type="protein sequence ID" value="URF05766.1"/>
    <property type="molecule type" value="Genomic_DNA"/>
</dbReference>
<evidence type="ECO:0000313" key="7">
    <source>
        <dbReference type="EMBL" id="URF05766.1"/>
    </source>
</evidence>
<dbReference type="InterPro" id="IPR041698">
    <property type="entry name" value="Methyltransf_25"/>
</dbReference>
<reference evidence="7" key="1">
    <citation type="journal article" date="2022" name="Microbiol. Resour. Announc.">
        <title>Genome Sequence of Cupriavidus campinensis Strain G5, a Member of a Bacterial Consortium Capable of Polyethylene Degradation.</title>
        <authorList>
            <person name="Schneider B."/>
            <person name="Pfeiffer F."/>
            <person name="Dyall-Smith M."/>
            <person name="Kunte H.J."/>
        </authorList>
    </citation>
    <scope>NUCLEOTIDE SEQUENCE</scope>
    <source>
        <strain evidence="7">G5</strain>
    </source>
</reference>
<comment type="pathway">
    <text evidence="4">Phospholipid metabolism.</text>
</comment>
<evidence type="ECO:0000313" key="8">
    <source>
        <dbReference type="Proteomes" id="UP001056132"/>
    </source>
</evidence>
<dbReference type="PANTHER" id="PTHR44307">
    <property type="entry name" value="PHOSPHOETHANOLAMINE METHYLTRANSFERASE"/>
    <property type="match status" value="1"/>
</dbReference>
<dbReference type="GO" id="GO:0032259">
    <property type="term" value="P:methylation"/>
    <property type="evidence" value="ECO:0007669"/>
    <property type="project" value="UniProtKB-KW"/>
</dbReference>
<evidence type="ECO:0000256" key="5">
    <source>
        <dbReference type="ARBA" id="ARBA00047622"/>
    </source>
</evidence>
<evidence type="ECO:0000256" key="3">
    <source>
        <dbReference type="ARBA" id="ARBA00022679"/>
    </source>
</evidence>
<dbReference type="SUPFAM" id="SSF53335">
    <property type="entry name" value="S-adenosyl-L-methionine-dependent methyltransferases"/>
    <property type="match status" value="1"/>
</dbReference>
<reference evidence="7" key="2">
    <citation type="submission" date="2022-05" db="EMBL/GenBank/DDBJ databases">
        <authorList>
            <person name="Kunte H.-J."/>
        </authorList>
    </citation>
    <scope>NUCLEOTIDE SEQUENCE</scope>
    <source>
        <strain evidence="7">G5</strain>
    </source>
</reference>
<dbReference type="CDD" id="cd02440">
    <property type="entry name" value="AdoMet_MTases"/>
    <property type="match status" value="1"/>
</dbReference>
<evidence type="ECO:0000256" key="4">
    <source>
        <dbReference type="ARBA" id="ARBA00025707"/>
    </source>
</evidence>
<keyword evidence="3" id="KW-0808">Transferase</keyword>
<protein>
    <submittedName>
        <fullName evidence="7">Methyltransferase domain-containing protein</fullName>
    </submittedName>
</protein>
<sequence>MDAPRPTDDSQTALWNGTAGNAWVDAQAILDQLFQPFEDLLAQTTAELQAHAVLDVGCGTGGTTVAVARAAGHATGIDISAPMLSAAQARATAQQVPAQFILADAQTHAFAPASFDLIVSRFGVMFFDDPVRAFANLRQALRPSGALRVIAWRSAAENPFMTTAEQAAAPLLPELPQRQPNAPGQFAFANAARVEQILKDSGWHGISLQPIDVTCTFAEKDLLTYITRLGPLGRILPDLDESRRKAVIDAVRPAFEPYVHGETVRLDVACWMIEAEG</sequence>
<evidence type="ECO:0000256" key="2">
    <source>
        <dbReference type="ARBA" id="ARBA00022603"/>
    </source>
</evidence>
<feature type="domain" description="Methyltransferase" evidence="6">
    <location>
        <begin position="53"/>
        <end position="145"/>
    </location>
</feature>
<evidence type="ECO:0000256" key="1">
    <source>
        <dbReference type="ARBA" id="ARBA00005189"/>
    </source>
</evidence>
<gene>
    <name evidence="7" type="ORF">M5D45_08230</name>
</gene>
<comment type="catalytic activity">
    <reaction evidence="5">
        <text>phosphoethanolamine + S-adenosyl-L-methionine = N-methylethanolamine phosphate + S-adenosyl-L-homocysteine + H(+)</text>
        <dbReference type="Rhea" id="RHEA:20365"/>
        <dbReference type="ChEBI" id="CHEBI:15378"/>
        <dbReference type="ChEBI" id="CHEBI:57781"/>
        <dbReference type="ChEBI" id="CHEBI:57856"/>
        <dbReference type="ChEBI" id="CHEBI:58190"/>
        <dbReference type="ChEBI" id="CHEBI:59789"/>
        <dbReference type="EC" id="2.1.1.103"/>
    </reaction>
    <physiologicalReaction direction="left-to-right" evidence="5">
        <dbReference type="Rhea" id="RHEA:20366"/>
    </physiologicalReaction>
</comment>
<dbReference type="Gene3D" id="3.40.50.150">
    <property type="entry name" value="Vaccinia Virus protein VP39"/>
    <property type="match status" value="1"/>
</dbReference>
<comment type="pathway">
    <text evidence="1">Lipid metabolism.</text>
</comment>
<keyword evidence="2 7" id="KW-0489">Methyltransferase</keyword>
<dbReference type="AlphaFoldDB" id="A0AAE9I806"/>
<dbReference type="Pfam" id="PF13649">
    <property type="entry name" value="Methyltransf_25"/>
    <property type="match status" value="1"/>
</dbReference>
<dbReference type="InterPro" id="IPR029063">
    <property type="entry name" value="SAM-dependent_MTases_sf"/>
</dbReference>
<proteinExistence type="predicted"/>
<dbReference type="Proteomes" id="UP001056132">
    <property type="component" value="Chromosome 1"/>
</dbReference>
<organism evidence="7 8">
    <name type="scientific">Cupriavidus campinensis</name>
    <dbReference type="NCBI Taxonomy" id="151783"/>
    <lineage>
        <taxon>Bacteria</taxon>
        <taxon>Pseudomonadati</taxon>
        <taxon>Pseudomonadota</taxon>
        <taxon>Betaproteobacteria</taxon>
        <taxon>Burkholderiales</taxon>
        <taxon>Burkholderiaceae</taxon>
        <taxon>Cupriavidus</taxon>
    </lineage>
</organism>
<evidence type="ECO:0000259" key="6">
    <source>
        <dbReference type="Pfam" id="PF13649"/>
    </source>
</evidence>